<accession>A0A9Q1HFV8</accession>
<gene>
    <name evidence="1" type="ORF">HOLleu_10606</name>
</gene>
<keyword evidence="2" id="KW-1185">Reference proteome</keyword>
<proteinExistence type="predicted"/>
<organism evidence="1 2">
    <name type="scientific">Holothuria leucospilota</name>
    <name type="common">Black long sea cucumber</name>
    <name type="synonym">Mertensiothuria leucospilota</name>
    <dbReference type="NCBI Taxonomy" id="206669"/>
    <lineage>
        <taxon>Eukaryota</taxon>
        <taxon>Metazoa</taxon>
        <taxon>Echinodermata</taxon>
        <taxon>Eleutherozoa</taxon>
        <taxon>Echinozoa</taxon>
        <taxon>Holothuroidea</taxon>
        <taxon>Aspidochirotacea</taxon>
        <taxon>Aspidochirotida</taxon>
        <taxon>Holothuriidae</taxon>
        <taxon>Holothuria</taxon>
    </lineage>
</organism>
<dbReference type="AlphaFoldDB" id="A0A9Q1HFV8"/>
<comment type="caution">
    <text evidence="1">The sequence shown here is derived from an EMBL/GenBank/DDBJ whole genome shotgun (WGS) entry which is preliminary data.</text>
</comment>
<dbReference type="Proteomes" id="UP001152320">
    <property type="component" value="Chromosome 4"/>
</dbReference>
<dbReference type="EMBL" id="JAIZAY010000004">
    <property type="protein sequence ID" value="KAJ8043498.1"/>
    <property type="molecule type" value="Genomic_DNA"/>
</dbReference>
<evidence type="ECO:0000313" key="2">
    <source>
        <dbReference type="Proteomes" id="UP001152320"/>
    </source>
</evidence>
<evidence type="ECO:0000313" key="1">
    <source>
        <dbReference type="EMBL" id="KAJ8043498.1"/>
    </source>
</evidence>
<name>A0A9Q1HFV8_HOLLE</name>
<protein>
    <submittedName>
        <fullName evidence="1">Uncharacterized protein</fullName>
    </submittedName>
</protein>
<reference evidence="1" key="1">
    <citation type="submission" date="2021-10" db="EMBL/GenBank/DDBJ databases">
        <title>Tropical sea cucumber genome reveals ecological adaptation and Cuvierian tubules defense mechanism.</title>
        <authorList>
            <person name="Chen T."/>
        </authorList>
    </citation>
    <scope>NUCLEOTIDE SEQUENCE</scope>
    <source>
        <strain evidence="1">Nanhai2018</strain>
        <tissue evidence="1">Muscle</tissue>
    </source>
</reference>
<sequence>MVDATDFGRERFVQDQVTSVTMWVIEAVVEALASVDRLEEIVVNIACGTKKLQCRDRTTKRRDYETPSESSSDGCFDTKCASIMLRPELGLEGAFLQTKEEAGLRTLCLQLLRRYPEDVQGMIGEHGDPDESYESQDRLVKMCKMQRDSYRDRKCRLPDKAWTMHHKREFHYSDH</sequence>